<proteinExistence type="inferred from homology"/>
<feature type="domain" description="PIN" evidence="8">
    <location>
        <begin position="4"/>
        <end position="120"/>
    </location>
</feature>
<dbReference type="Gene3D" id="3.40.50.1010">
    <property type="entry name" value="5'-nuclease"/>
    <property type="match status" value="1"/>
</dbReference>
<dbReference type="InterPro" id="IPR002716">
    <property type="entry name" value="PIN_dom"/>
</dbReference>
<organism evidence="9 10">
    <name type="scientific">Rhizocola hellebori</name>
    <dbReference type="NCBI Taxonomy" id="1392758"/>
    <lineage>
        <taxon>Bacteria</taxon>
        <taxon>Bacillati</taxon>
        <taxon>Actinomycetota</taxon>
        <taxon>Actinomycetes</taxon>
        <taxon>Micromonosporales</taxon>
        <taxon>Micromonosporaceae</taxon>
        <taxon>Rhizocola</taxon>
    </lineage>
</organism>
<reference evidence="9" key="1">
    <citation type="submission" date="2021-01" db="EMBL/GenBank/DDBJ databases">
        <title>Whole genome shotgun sequence of Rhizocola hellebori NBRC 109834.</title>
        <authorList>
            <person name="Komaki H."/>
            <person name="Tamura T."/>
        </authorList>
    </citation>
    <scope>NUCLEOTIDE SEQUENCE</scope>
    <source>
        <strain evidence="9">NBRC 109834</strain>
    </source>
</reference>
<evidence type="ECO:0000259" key="8">
    <source>
        <dbReference type="Pfam" id="PF01850"/>
    </source>
</evidence>
<dbReference type="SUPFAM" id="SSF88723">
    <property type="entry name" value="PIN domain-like"/>
    <property type="match status" value="1"/>
</dbReference>
<keyword evidence="6" id="KW-0460">Magnesium</keyword>
<dbReference type="RefSeq" id="WP_203914842.1">
    <property type="nucleotide sequence ID" value="NZ_BONY01000120.1"/>
</dbReference>
<name>A0A8J3QL75_9ACTN</name>
<dbReference type="AlphaFoldDB" id="A0A8J3QL75"/>
<keyword evidence="3" id="KW-0540">Nuclease</keyword>
<evidence type="ECO:0000256" key="5">
    <source>
        <dbReference type="ARBA" id="ARBA00022801"/>
    </source>
</evidence>
<sequence length="138" mass="15251">MAFLVDTNVVSELRKAAPDPNVLAWHQSQIRAQAYISTLVVGEIRQGIERVSARDPKQAESLERWLRGLISAYQDRILPITTDVAQQWGRINVPPKPPPVVDGLMAATALVHRLTLVTRNVADVARTGVRLVNPFQPG</sequence>
<evidence type="ECO:0000256" key="6">
    <source>
        <dbReference type="ARBA" id="ARBA00022842"/>
    </source>
</evidence>
<protein>
    <submittedName>
        <fullName evidence="9">Twitching motility protein PilT</fullName>
    </submittedName>
</protein>
<dbReference type="InterPro" id="IPR029060">
    <property type="entry name" value="PIN-like_dom_sf"/>
</dbReference>
<dbReference type="GO" id="GO:0046872">
    <property type="term" value="F:metal ion binding"/>
    <property type="evidence" value="ECO:0007669"/>
    <property type="project" value="UniProtKB-KW"/>
</dbReference>
<comment type="cofactor">
    <cofactor evidence="1">
        <name>Mg(2+)</name>
        <dbReference type="ChEBI" id="CHEBI:18420"/>
    </cofactor>
</comment>
<dbReference type="InterPro" id="IPR050556">
    <property type="entry name" value="Type_II_TA_system_RNase"/>
</dbReference>
<keyword evidence="5" id="KW-0378">Hydrolase</keyword>
<dbReference type="CDD" id="cd18746">
    <property type="entry name" value="PIN_VapC4-5_FitB-like"/>
    <property type="match status" value="1"/>
</dbReference>
<gene>
    <name evidence="9" type="ORF">Rhe02_91880</name>
</gene>
<evidence type="ECO:0000256" key="3">
    <source>
        <dbReference type="ARBA" id="ARBA00022722"/>
    </source>
</evidence>
<dbReference type="GO" id="GO:0016787">
    <property type="term" value="F:hydrolase activity"/>
    <property type="evidence" value="ECO:0007669"/>
    <property type="project" value="UniProtKB-KW"/>
</dbReference>
<dbReference type="Proteomes" id="UP000612899">
    <property type="component" value="Unassembled WGS sequence"/>
</dbReference>
<dbReference type="GO" id="GO:0004518">
    <property type="term" value="F:nuclease activity"/>
    <property type="evidence" value="ECO:0007669"/>
    <property type="project" value="UniProtKB-KW"/>
</dbReference>
<keyword evidence="10" id="KW-1185">Reference proteome</keyword>
<accession>A0A8J3QL75</accession>
<comment type="similarity">
    <text evidence="7">Belongs to the PINc/VapC protein family.</text>
</comment>
<keyword evidence="2" id="KW-1277">Toxin-antitoxin system</keyword>
<evidence type="ECO:0000313" key="10">
    <source>
        <dbReference type="Proteomes" id="UP000612899"/>
    </source>
</evidence>
<comment type="caution">
    <text evidence="9">The sequence shown here is derived from an EMBL/GenBank/DDBJ whole genome shotgun (WGS) entry which is preliminary data.</text>
</comment>
<dbReference type="PANTHER" id="PTHR33653:SF1">
    <property type="entry name" value="RIBONUCLEASE VAPC2"/>
    <property type="match status" value="1"/>
</dbReference>
<evidence type="ECO:0000313" key="9">
    <source>
        <dbReference type="EMBL" id="GIH11121.1"/>
    </source>
</evidence>
<dbReference type="EMBL" id="BONY01000120">
    <property type="protein sequence ID" value="GIH11121.1"/>
    <property type="molecule type" value="Genomic_DNA"/>
</dbReference>
<evidence type="ECO:0000256" key="2">
    <source>
        <dbReference type="ARBA" id="ARBA00022649"/>
    </source>
</evidence>
<dbReference type="PANTHER" id="PTHR33653">
    <property type="entry name" value="RIBONUCLEASE VAPC2"/>
    <property type="match status" value="1"/>
</dbReference>
<evidence type="ECO:0000256" key="1">
    <source>
        <dbReference type="ARBA" id="ARBA00001946"/>
    </source>
</evidence>
<evidence type="ECO:0000256" key="4">
    <source>
        <dbReference type="ARBA" id="ARBA00022723"/>
    </source>
</evidence>
<evidence type="ECO:0000256" key="7">
    <source>
        <dbReference type="ARBA" id="ARBA00038093"/>
    </source>
</evidence>
<keyword evidence="4" id="KW-0479">Metal-binding</keyword>
<dbReference type="Pfam" id="PF01850">
    <property type="entry name" value="PIN"/>
    <property type="match status" value="1"/>
</dbReference>